<protein>
    <recommendedName>
        <fullName evidence="6">Ribosome-recycling factor</fullName>
        <shortName evidence="6">RRF</shortName>
    </recommendedName>
    <alternativeName>
        <fullName evidence="6">Ribosome-releasing factor</fullName>
    </alternativeName>
</protein>
<dbReference type="GO" id="GO:0006415">
    <property type="term" value="P:translational termination"/>
    <property type="evidence" value="ECO:0007669"/>
    <property type="project" value="UniProtKB-UniRule"/>
</dbReference>
<sequence length="186" mass="21010">MDEIQLILETAEEGMKKAVHHLEKELVKIRAGKANPALLESIKLEYYGVMSPLHTVANVMVPDARTITVQPWEKKMIPEIEKAIMNSGLGLNPQNNGEMVIINIPPLTEERRKDLVKQSRSEAEHARVGIRAARKEANDELKKLQNQGVAEDLVKDAEERVQKLTNQYIAKVDQILEKKEADIMTV</sequence>
<dbReference type="InterPro" id="IPR036191">
    <property type="entry name" value="RRF_sf"/>
</dbReference>
<evidence type="ECO:0000259" key="8">
    <source>
        <dbReference type="Pfam" id="PF01765"/>
    </source>
</evidence>
<dbReference type="FunFam" id="3.30.1360.40:FF:000001">
    <property type="entry name" value="Ribosome-recycling factor"/>
    <property type="match status" value="1"/>
</dbReference>
<dbReference type="FunFam" id="1.10.132.20:FF:000001">
    <property type="entry name" value="Ribosome-recycling factor"/>
    <property type="match status" value="1"/>
</dbReference>
<evidence type="ECO:0000256" key="1">
    <source>
        <dbReference type="ARBA" id="ARBA00004496"/>
    </source>
</evidence>
<feature type="domain" description="Ribosome recycling factor" evidence="8">
    <location>
        <begin position="22"/>
        <end position="184"/>
    </location>
</feature>
<evidence type="ECO:0000256" key="6">
    <source>
        <dbReference type="HAMAP-Rule" id="MF_00040"/>
    </source>
</evidence>
<keyword evidence="10" id="KW-1185">Reference proteome</keyword>
<dbReference type="NCBIfam" id="TIGR00496">
    <property type="entry name" value="frr"/>
    <property type="match status" value="1"/>
</dbReference>
<dbReference type="CDD" id="cd00520">
    <property type="entry name" value="RRF"/>
    <property type="match status" value="1"/>
</dbReference>
<proteinExistence type="inferred from homology"/>
<dbReference type="EMBL" id="QPJS01000003">
    <property type="protein sequence ID" value="RCX03319.1"/>
    <property type="molecule type" value="Genomic_DNA"/>
</dbReference>
<evidence type="ECO:0000313" key="9">
    <source>
        <dbReference type="EMBL" id="RCX03319.1"/>
    </source>
</evidence>
<comment type="function">
    <text evidence="5 6">Responsible for the release of ribosomes from messenger RNA at the termination of protein biosynthesis. May increase the efficiency of translation by recycling ribosomes from one round of translation to another.</text>
</comment>
<keyword evidence="3 6" id="KW-0963">Cytoplasm</keyword>
<dbReference type="HAMAP" id="MF_00040">
    <property type="entry name" value="RRF"/>
    <property type="match status" value="1"/>
</dbReference>
<accession>A0A369A285</accession>
<reference evidence="9 10" key="1">
    <citation type="submission" date="2018-07" db="EMBL/GenBank/DDBJ databases">
        <title>Genomic Encyclopedia of Type Strains, Phase IV (KMG-IV): sequencing the most valuable type-strain genomes for metagenomic binning, comparative biology and taxonomic classification.</title>
        <authorList>
            <person name="Goeker M."/>
        </authorList>
    </citation>
    <scope>NUCLEOTIDE SEQUENCE [LARGE SCALE GENOMIC DNA]</scope>
    <source>
        <strain evidence="9 10">DSM 21410</strain>
    </source>
</reference>
<dbReference type="AlphaFoldDB" id="A0A369A285"/>
<feature type="coiled-coil region" evidence="7">
    <location>
        <begin position="127"/>
        <end position="174"/>
    </location>
</feature>
<dbReference type="PANTHER" id="PTHR20982">
    <property type="entry name" value="RIBOSOME RECYCLING FACTOR"/>
    <property type="match status" value="1"/>
</dbReference>
<gene>
    <name evidence="6" type="primary">frr</name>
    <name evidence="9" type="ORF">DES35_103204</name>
</gene>
<evidence type="ECO:0000256" key="4">
    <source>
        <dbReference type="ARBA" id="ARBA00022917"/>
    </source>
</evidence>
<dbReference type="RefSeq" id="WP_037358753.1">
    <property type="nucleotide sequence ID" value="NZ_BHZF01000003.1"/>
</dbReference>
<evidence type="ECO:0000256" key="2">
    <source>
        <dbReference type="ARBA" id="ARBA00005912"/>
    </source>
</evidence>
<dbReference type="GO" id="GO:0005737">
    <property type="term" value="C:cytoplasm"/>
    <property type="evidence" value="ECO:0007669"/>
    <property type="project" value="UniProtKB-SubCell"/>
</dbReference>
<name>A0A369A285_9FLAO</name>
<keyword evidence="4 6" id="KW-0648">Protein biosynthesis</keyword>
<evidence type="ECO:0000256" key="3">
    <source>
        <dbReference type="ARBA" id="ARBA00022490"/>
    </source>
</evidence>
<evidence type="ECO:0000256" key="7">
    <source>
        <dbReference type="SAM" id="Coils"/>
    </source>
</evidence>
<dbReference type="Pfam" id="PF01765">
    <property type="entry name" value="RRF"/>
    <property type="match status" value="1"/>
</dbReference>
<dbReference type="SUPFAM" id="SSF55194">
    <property type="entry name" value="Ribosome recycling factor, RRF"/>
    <property type="match status" value="1"/>
</dbReference>
<dbReference type="Gene3D" id="3.30.1360.40">
    <property type="match status" value="1"/>
</dbReference>
<dbReference type="Proteomes" id="UP000253517">
    <property type="component" value="Unassembled WGS sequence"/>
</dbReference>
<dbReference type="PANTHER" id="PTHR20982:SF3">
    <property type="entry name" value="MITOCHONDRIAL RIBOSOME RECYCLING FACTOR PSEUDO 1"/>
    <property type="match status" value="1"/>
</dbReference>
<comment type="subcellular location">
    <subcellularLocation>
        <location evidence="1 6">Cytoplasm</location>
    </subcellularLocation>
</comment>
<dbReference type="GO" id="GO:0043023">
    <property type="term" value="F:ribosomal large subunit binding"/>
    <property type="evidence" value="ECO:0007669"/>
    <property type="project" value="TreeGrafter"/>
</dbReference>
<comment type="caution">
    <text evidence="9">The sequence shown here is derived from an EMBL/GenBank/DDBJ whole genome shotgun (WGS) entry which is preliminary data.</text>
</comment>
<evidence type="ECO:0000256" key="5">
    <source>
        <dbReference type="ARBA" id="ARBA00025050"/>
    </source>
</evidence>
<comment type="similarity">
    <text evidence="2 6">Belongs to the RRF family.</text>
</comment>
<organism evidence="9 10">
    <name type="scientific">Schleiferia thermophila</name>
    <dbReference type="NCBI Taxonomy" id="884107"/>
    <lineage>
        <taxon>Bacteria</taxon>
        <taxon>Pseudomonadati</taxon>
        <taxon>Bacteroidota</taxon>
        <taxon>Flavobacteriia</taxon>
        <taxon>Flavobacteriales</taxon>
        <taxon>Schleiferiaceae</taxon>
        <taxon>Schleiferia</taxon>
    </lineage>
</organism>
<dbReference type="Gene3D" id="1.10.132.20">
    <property type="entry name" value="Ribosome-recycling factor"/>
    <property type="match status" value="1"/>
</dbReference>
<dbReference type="InterPro" id="IPR002661">
    <property type="entry name" value="Ribosome_recyc_fac"/>
</dbReference>
<dbReference type="InterPro" id="IPR023584">
    <property type="entry name" value="Ribosome_recyc_fac_dom"/>
</dbReference>
<evidence type="ECO:0000313" key="10">
    <source>
        <dbReference type="Proteomes" id="UP000253517"/>
    </source>
</evidence>
<keyword evidence="7" id="KW-0175">Coiled coil</keyword>